<proteinExistence type="predicted"/>
<accession>A0AAQ1GJE6</accession>
<protein>
    <submittedName>
        <fullName evidence="1">Uncharacterized protein</fullName>
    </submittedName>
</protein>
<gene>
    <name evidence="1" type="ORF">SAMN05216550_113173</name>
</gene>
<comment type="caution">
    <text evidence="1">The sequence shown here is derived from an EMBL/GenBank/DDBJ whole genome shotgun (WGS) entry which is preliminary data.</text>
</comment>
<dbReference type="Proteomes" id="UP000183529">
    <property type="component" value="Unassembled WGS sequence"/>
</dbReference>
<name>A0AAQ1GJE6_9BURK</name>
<evidence type="ECO:0000313" key="2">
    <source>
        <dbReference type="Proteomes" id="UP000183529"/>
    </source>
</evidence>
<dbReference type="AlphaFoldDB" id="A0AAQ1GJE6"/>
<evidence type="ECO:0000313" key="1">
    <source>
        <dbReference type="EMBL" id="SEK02438.1"/>
    </source>
</evidence>
<sequence>MNTLKAIVKAFPVMLRLRLDGEAKDWKTAWEMALIYLFLKNQNQQTH</sequence>
<dbReference type="EMBL" id="FNZM01000013">
    <property type="protein sequence ID" value="SEK02438.1"/>
    <property type="molecule type" value="Genomic_DNA"/>
</dbReference>
<reference evidence="1 2" key="1">
    <citation type="submission" date="2016-10" db="EMBL/GenBank/DDBJ databases">
        <authorList>
            <person name="Varghese N."/>
            <person name="Submissions S."/>
        </authorList>
    </citation>
    <scope>NUCLEOTIDE SEQUENCE [LARGE SCALE GENOMIC DNA]</scope>
    <source>
        <strain evidence="1 2">LMG 22274</strain>
    </source>
</reference>
<dbReference type="RefSeq" id="WP_161495597.1">
    <property type="nucleotide sequence ID" value="NZ_CADFGN010000001.1"/>
</dbReference>
<organism evidence="1 2">
    <name type="scientific">Paraburkholderia tropica</name>
    <dbReference type="NCBI Taxonomy" id="92647"/>
    <lineage>
        <taxon>Bacteria</taxon>
        <taxon>Pseudomonadati</taxon>
        <taxon>Pseudomonadota</taxon>
        <taxon>Betaproteobacteria</taxon>
        <taxon>Burkholderiales</taxon>
        <taxon>Burkholderiaceae</taxon>
        <taxon>Paraburkholderia</taxon>
    </lineage>
</organism>